<dbReference type="Proteomes" id="UP001652542">
    <property type="component" value="Unassembled WGS sequence"/>
</dbReference>
<dbReference type="InterPro" id="IPR036866">
    <property type="entry name" value="RibonucZ/Hydroxyglut_hydro"/>
</dbReference>
<dbReference type="PANTHER" id="PTHR23131">
    <property type="entry name" value="ENDORIBONUCLEASE LACTB2"/>
    <property type="match status" value="1"/>
</dbReference>
<evidence type="ECO:0000259" key="1">
    <source>
        <dbReference type="SMART" id="SM00849"/>
    </source>
</evidence>
<proteinExistence type="predicted"/>
<dbReference type="Pfam" id="PF00753">
    <property type="entry name" value="Lactamase_B"/>
    <property type="match status" value="1"/>
</dbReference>
<evidence type="ECO:0000313" key="2">
    <source>
        <dbReference type="EMBL" id="MCV2868729.1"/>
    </source>
</evidence>
<dbReference type="Pfam" id="PF17778">
    <property type="entry name" value="WHD_BLACT"/>
    <property type="match status" value="1"/>
</dbReference>
<gene>
    <name evidence="2" type="ORF">OEW28_08830</name>
</gene>
<dbReference type="Gene3D" id="1.10.10.10">
    <property type="entry name" value="Winged helix-like DNA-binding domain superfamily/Winged helix DNA-binding domain"/>
    <property type="match status" value="1"/>
</dbReference>
<dbReference type="RefSeq" id="WP_263734323.1">
    <property type="nucleotide sequence ID" value="NZ_JAOWKY010000001.1"/>
</dbReference>
<keyword evidence="3" id="KW-1185">Reference proteome</keyword>
<dbReference type="InterPro" id="IPR041516">
    <property type="entry name" value="LACTB2_WH"/>
</dbReference>
<sequence>MQDRIGGPVQLEPGLRLLRAPNPSPMTHTGTNTYILGAGRVAVIDPGPDMALHLAAILATLAKGETVSHIFVTHSHLDHSPLARGLAEATGAPVLAFGDARAGRSARMSALALEETVGGGEGIDHDFRPDEELPDGTLVEGQGWSLRAIHTPGHLGNHLCFAWGDRVFSGDHVMGWASSLVSPPDGDMGAYMESLDKLARHGATRLYPGHGEPVENPAGRIAFLASHRREREAQILAALSEGQADAAAIARLIYTDIPPALLGAAARNVLAHLVDLEERSLVAPHERPGETPVFRRI</sequence>
<name>A0ABT2ZC76_9RHOB</name>
<protein>
    <submittedName>
        <fullName evidence="2">MBL fold metallo-hydrolase</fullName>
    </submittedName>
</protein>
<dbReference type="InterPro" id="IPR036388">
    <property type="entry name" value="WH-like_DNA-bd_sf"/>
</dbReference>
<dbReference type="Gene3D" id="3.60.15.10">
    <property type="entry name" value="Ribonuclease Z/Hydroxyacylglutathione hydrolase-like"/>
    <property type="match status" value="1"/>
</dbReference>
<reference evidence="2 3" key="1">
    <citation type="submission" date="2022-10" db="EMBL/GenBank/DDBJ databases">
        <title>Defluviimonas sp. nov., isolated from ocean surface water.</title>
        <authorList>
            <person name="He W."/>
            <person name="Wang L."/>
            <person name="Zhang D.-F."/>
        </authorList>
    </citation>
    <scope>NUCLEOTIDE SEQUENCE [LARGE SCALE GENOMIC DNA]</scope>
    <source>
        <strain evidence="2 3">WL0002</strain>
    </source>
</reference>
<dbReference type="InterPro" id="IPR050662">
    <property type="entry name" value="Sec-metab_biosynth-thioest"/>
</dbReference>
<dbReference type="PANTHER" id="PTHR23131:SF0">
    <property type="entry name" value="ENDORIBONUCLEASE LACTB2"/>
    <property type="match status" value="1"/>
</dbReference>
<comment type="caution">
    <text evidence="2">The sequence shown here is derived from an EMBL/GenBank/DDBJ whole genome shotgun (WGS) entry which is preliminary data.</text>
</comment>
<accession>A0ABT2ZC76</accession>
<dbReference type="SMART" id="SM00849">
    <property type="entry name" value="Lactamase_B"/>
    <property type="match status" value="1"/>
</dbReference>
<dbReference type="CDD" id="cd16278">
    <property type="entry name" value="metallo-hydrolase-like_MBL-fold"/>
    <property type="match status" value="1"/>
</dbReference>
<dbReference type="InterPro" id="IPR001279">
    <property type="entry name" value="Metallo-B-lactamas"/>
</dbReference>
<feature type="domain" description="Metallo-beta-lactamase" evidence="1">
    <location>
        <begin position="30"/>
        <end position="210"/>
    </location>
</feature>
<organism evidence="2 3">
    <name type="scientific">Albidovulum marisflavi</name>
    <dbReference type="NCBI Taxonomy" id="2984159"/>
    <lineage>
        <taxon>Bacteria</taxon>
        <taxon>Pseudomonadati</taxon>
        <taxon>Pseudomonadota</taxon>
        <taxon>Alphaproteobacteria</taxon>
        <taxon>Rhodobacterales</taxon>
        <taxon>Paracoccaceae</taxon>
        <taxon>Albidovulum</taxon>
    </lineage>
</organism>
<dbReference type="EMBL" id="JAOWKY010000001">
    <property type="protein sequence ID" value="MCV2868729.1"/>
    <property type="molecule type" value="Genomic_DNA"/>
</dbReference>
<evidence type="ECO:0000313" key="3">
    <source>
        <dbReference type="Proteomes" id="UP001652542"/>
    </source>
</evidence>
<dbReference type="SUPFAM" id="SSF56281">
    <property type="entry name" value="Metallo-hydrolase/oxidoreductase"/>
    <property type="match status" value="1"/>
</dbReference>